<comment type="caution">
    <text evidence="3">The sequence shown here is derived from an EMBL/GenBank/DDBJ whole genome shotgun (WGS) entry which is preliminary data.</text>
</comment>
<dbReference type="InterPro" id="IPR020904">
    <property type="entry name" value="Sc_DH/Rdtase_CS"/>
</dbReference>
<dbReference type="SUPFAM" id="SSF51735">
    <property type="entry name" value="NAD(P)-binding Rossmann-fold domains"/>
    <property type="match status" value="1"/>
</dbReference>
<dbReference type="InterPro" id="IPR002347">
    <property type="entry name" value="SDR_fam"/>
</dbReference>
<dbReference type="Pfam" id="PF00106">
    <property type="entry name" value="adh_short"/>
    <property type="match status" value="1"/>
</dbReference>
<keyword evidence="2" id="KW-0560">Oxidoreductase</keyword>
<dbReference type="Gene3D" id="3.40.50.720">
    <property type="entry name" value="NAD(P)-binding Rossmann-like Domain"/>
    <property type="match status" value="1"/>
</dbReference>
<dbReference type="Proteomes" id="UP001595957">
    <property type="component" value="Unassembled WGS sequence"/>
</dbReference>
<keyword evidence="4" id="KW-1185">Reference proteome</keyword>
<sequence>MPSSSNQSGKILVIGASGGVGRCLMRQLLDRGYTVLGSAVDDGDLDNMVQDGFGTADIFAADFSSAEIGAQEVRNALERGGEPLTAVISCIGINPCGPVETTPLALFRRTMEINTLSNLAIYQATLPEMRANRGRFIFVSSMAGKLALPLLGYYAASKFALEGLADTMRLEAGQWGIPVSLIEPGAIATGMVHGFASQLESSLAQLDEEGRQNYGDYFAQQRAFSLGSGTGAIPPDDVAKVIVEVLESDAPKARYPVGSAVPLLDLRRSSTDREFDAVLNDMLPGSRAVSAG</sequence>
<dbReference type="PANTHER" id="PTHR43391">
    <property type="entry name" value="RETINOL DEHYDROGENASE-RELATED"/>
    <property type="match status" value="1"/>
</dbReference>
<accession>A0ABV9F4B2</accession>
<evidence type="ECO:0000256" key="2">
    <source>
        <dbReference type="ARBA" id="ARBA00023002"/>
    </source>
</evidence>
<dbReference type="RefSeq" id="WP_380804765.1">
    <property type="nucleotide sequence ID" value="NZ_JBHSFZ010000024.1"/>
</dbReference>
<organism evidence="3 4">
    <name type="scientific">Sphingobium tyrosinilyticum</name>
    <dbReference type="NCBI Taxonomy" id="2715436"/>
    <lineage>
        <taxon>Bacteria</taxon>
        <taxon>Pseudomonadati</taxon>
        <taxon>Pseudomonadota</taxon>
        <taxon>Alphaproteobacteria</taxon>
        <taxon>Sphingomonadales</taxon>
        <taxon>Sphingomonadaceae</taxon>
        <taxon>Sphingobium</taxon>
    </lineage>
</organism>
<dbReference type="PRINTS" id="PR00081">
    <property type="entry name" value="GDHRDH"/>
</dbReference>
<dbReference type="PANTHER" id="PTHR43391:SF86">
    <property type="entry name" value="SHORT-CHAIN DEHYDROGENASE_REDUCTASE FAMILY PROTEIN"/>
    <property type="match status" value="1"/>
</dbReference>
<name>A0ABV9F4B2_9SPHN</name>
<proteinExistence type="inferred from homology"/>
<dbReference type="PROSITE" id="PS00061">
    <property type="entry name" value="ADH_SHORT"/>
    <property type="match status" value="1"/>
</dbReference>
<evidence type="ECO:0000256" key="1">
    <source>
        <dbReference type="ARBA" id="ARBA00006484"/>
    </source>
</evidence>
<protein>
    <submittedName>
        <fullName evidence="3">SDR family NAD(P)-dependent oxidoreductase</fullName>
    </submittedName>
</protein>
<gene>
    <name evidence="3" type="ORF">ACFO3E_11120</name>
</gene>
<comment type="similarity">
    <text evidence="1">Belongs to the short-chain dehydrogenases/reductases (SDR) family.</text>
</comment>
<dbReference type="InterPro" id="IPR036291">
    <property type="entry name" value="NAD(P)-bd_dom_sf"/>
</dbReference>
<reference evidence="4" key="1">
    <citation type="journal article" date="2019" name="Int. J. Syst. Evol. Microbiol.">
        <title>The Global Catalogue of Microorganisms (GCM) 10K type strain sequencing project: providing services to taxonomists for standard genome sequencing and annotation.</title>
        <authorList>
            <consortium name="The Broad Institute Genomics Platform"/>
            <consortium name="The Broad Institute Genome Sequencing Center for Infectious Disease"/>
            <person name="Wu L."/>
            <person name="Ma J."/>
        </authorList>
    </citation>
    <scope>NUCLEOTIDE SEQUENCE [LARGE SCALE GENOMIC DNA]</scope>
    <source>
        <strain evidence="4">NBRC 103632</strain>
    </source>
</reference>
<dbReference type="EMBL" id="JBHSFZ010000024">
    <property type="protein sequence ID" value="MFC4594734.1"/>
    <property type="molecule type" value="Genomic_DNA"/>
</dbReference>
<evidence type="ECO:0000313" key="4">
    <source>
        <dbReference type="Proteomes" id="UP001595957"/>
    </source>
</evidence>
<evidence type="ECO:0000313" key="3">
    <source>
        <dbReference type="EMBL" id="MFC4594734.1"/>
    </source>
</evidence>